<sequence length="78" mass="8773">MTTTTRPDYDWLLAEVQDMADEDETIDPAEDLTLYGIDSVAVMRLTLALEEKGVKLGFEDLARTPTIDAWWALIRAQG</sequence>
<dbReference type="Pfam" id="PF00550">
    <property type="entry name" value="PP-binding"/>
    <property type="match status" value="1"/>
</dbReference>
<dbReference type="PROSITE" id="PS50075">
    <property type="entry name" value="CARRIER"/>
    <property type="match status" value="1"/>
</dbReference>
<dbReference type="Gene3D" id="1.10.1200.10">
    <property type="entry name" value="ACP-like"/>
    <property type="match status" value="1"/>
</dbReference>
<dbReference type="STRING" id="364199.SAMN04489858_104283"/>
<protein>
    <submittedName>
        <fullName evidence="2">Aryl carrier domain-containing protein</fullName>
    </submittedName>
</protein>
<proteinExistence type="predicted"/>
<gene>
    <name evidence="2" type="ORF">SAMN04489858_104283</name>
</gene>
<name>A0A1I0DSN9_9RHOB</name>
<dbReference type="SUPFAM" id="SSF47336">
    <property type="entry name" value="ACP-like"/>
    <property type="match status" value="1"/>
</dbReference>
<evidence type="ECO:0000313" key="2">
    <source>
        <dbReference type="EMBL" id="SET35428.1"/>
    </source>
</evidence>
<feature type="domain" description="Carrier" evidence="1">
    <location>
        <begin position="3"/>
        <end position="78"/>
    </location>
</feature>
<organism evidence="2 3">
    <name type="scientific">Paracoccus homiensis</name>
    <dbReference type="NCBI Taxonomy" id="364199"/>
    <lineage>
        <taxon>Bacteria</taxon>
        <taxon>Pseudomonadati</taxon>
        <taxon>Pseudomonadota</taxon>
        <taxon>Alphaproteobacteria</taxon>
        <taxon>Rhodobacterales</taxon>
        <taxon>Paracoccaceae</taxon>
        <taxon>Paracoccus</taxon>
    </lineage>
</organism>
<evidence type="ECO:0000259" key="1">
    <source>
        <dbReference type="PROSITE" id="PS50075"/>
    </source>
</evidence>
<accession>A0A1I0DSN9</accession>
<dbReference type="InterPro" id="IPR009081">
    <property type="entry name" value="PP-bd_ACP"/>
</dbReference>
<evidence type="ECO:0000313" key="3">
    <source>
        <dbReference type="Proteomes" id="UP000199180"/>
    </source>
</evidence>
<dbReference type="Proteomes" id="UP000199180">
    <property type="component" value="Unassembled WGS sequence"/>
</dbReference>
<reference evidence="2 3" key="1">
    <citation type="submission" date="2016-10" db="EMBL/GenBank/DDBJ databases">
        <authorList>
            <person name="de Groot N.N."/>
        </authorList>
    </citation>
    <scope>NUCLEOTIDE SEQUENCE [LARGE SCALE GENOMIC DNA]</scope>
    <source>
        <strain evidence="2 3">DSM 17862</strain>
    </source>
</reference>
<dbReference type="AlphaFoldDB" id="A0A1I0DSN9"/>
<dbReference type="EMBL" id="FOHO01000004">
    <property type="protein sequence ID" value="SET35428.1"/>
    <property type="molecule type" value="Genomic_DNA"/>
</dbReference>
<keyword evidence="3" id="KW-1185">Reference proteome</keyword>
<dbReference type="OrthoDB" id="2455700at2"/>
<dbReference type="RefSeq" id="WP_090734063.1">
    <property type="nucleotide sequence ID" value="NZ_FOHO01000004.1"/>
</dbReference>
<dbReference type="InterPro" id="IPR036736">
    <property type="entry name" value="ACP-like_sf"/>
</dbReference>